<evidence type="ECO:0000256" key="1">
    <source>
        <dbReference type="SAM" id="MobiDB-lite"/>
    </source>
</evidence>
<protein>
    <submittedName>
        <fullName evidence="2">Uncharacterized protein</fullName>
    </submittedName>
</protein>
<name>A0A0A9B2S1_ARUDO</name>
<reference evidence="2" key="2">
    <citation type="journal article" date="2015" name="Data Brief">
        <title>Shoot transcriptome of the giant reed, Arundo donax.</title>
        <authorList>
            <person name="Barrero R.A."/>
            <person name="Guerrero F.D."/>
            <person name="Moolhuijzen P."/>
            <person name="Goolsby J.A."/>
            <person name="Tidwell J."/>
            <person name="Bellgard S.E."/>
            <person name="Bellgard M.I."/>
        </authorList>
    </citation>
    <scope>NUCLEOTIDE SEQUENCE</scope>
    <source>
        <tissue evidence="2">Shoot tissue taken approximately 20 cm above the soil surface</tissue>
    </source>
</reference>
<dbReference type="AlphaFoldDB" id="A0A0A9B2S1"/>
<accession>A0A0A9B2S1</accession>
<dbReference type="EMBL" id="GBRH01239581">
    <property type="protein sequence ID" value="JAD58314.1"/>
    <property type="molecule type" value="Transcribed_RNA"/>
</dbReference>
<organism evidence="2">
    <name type="scientific">Arundo donax</name>
    <name type="common">Giant reed</name>
    <name type="synonym">Donax arundinaceus</name>
    <dbReference type="NCBI Taxonomy" id="35708"/>
    <lineage>
        <taxon>Eukaryota</taxon>
        <taxon>Viridiplantae</taxon>
        <taxon>Streptophyta</taxon>
        <taxon>Embryophyta</taxon>
        <taxon>Tracheophyta</taxon>
        <taxon>Spermatophyta</taxon>
        <taxon>Magnoliopsida</taxon>
        <taxon>Liliopsida</taxon>
        <taxon>Poales</taxon>
        <taxon>Poaceae</taxon>
        <taxon>PACMAD clade</taxon>
        <taxon>Arundinoideae</taxon>
        <taxon>Arundineae</taxon>
        <taxon>Arundo</taxon>
    </lineage>
</organism>
<feature type="region of interest" description="Disordered" evidence="1">
    <location>
        <begin position="30"/>
        <end position="64"/>
    </location>
</feature>
<evidence type="ECO:0000313" key="2">
    <source>
        <dbReference type="EMBL" id="JAD58314.1"/>
    </source>
</evidence>
<proteinExistence type="predicted"/>
<reference evidence="2" key="1">
    <citation type="submission" date="2014-09" db="EMBL/GenBank/DDBJ databases">
        <authorList>
            <person name="Magalhaes I.L.F."/>
            <person name="Oliveira U."/>
            <person name="Santos F.R."/>
            <person name="Vidigal T.H.D.A."/>
            <person name="Brescovit A.D."/>
            <person name="Santos A.J."/>
        </authorList>
    </citation>
    <scope>NUCLEOTIDE SEQUENCE</scope>
    <source>
        <tissue evidence="2">Shoot tissue taken approximately 20 cm above the soil surface</tissue>
    </source>
</reference>
<feature type="compositionally biased region" description="Polar residues" evidence="1">
    <location>
        <begin position="54"/>
        <end position="64"/>
    </location>
</feature>
<sequence length="64" mass="7201">MYLQELIYGTSTWSRTETFTFFSPRSRGFEGHADGWINSQDGQNSRRDAPDPISTDQPEATATA</sequence>